<dbReference type="Proteomes" id="UP001165289">
    <property type="component" value="Unassembled WGS sequence"/>
</dbReference>
<dbReference type="FunFam" id="3.50.40.10:FF:000002">
    <property type="entry name" value="phenylalanine--tRNA ligase beta subunit"/>
    <property type="match status" value="1"/>
</dbReference>
<dbReference type="NCBIfam" id="TIGR00471">
    <property type="entry name" value="pheT_arch"/>
    <property type="match status" value="1"/>
</dbReference>
<dbReference type="Gene3D" id="3.50.40.10">
    <property type="entry name" value="Phenylalanyl-trna Synthetase, Chain B, domain 3"/>
    <property type="match status" value="1"/>
</dbReference>
<feature type="domain" description="B5" evidence="17">
    <location>
        <begin position="291"/>
        <end position="368"/>
    </location>
</feature>
<evidence type="ECO:0000256" key="7">
    <source>
        <dbReference type="ARBA" id="ARBA00022490"/>
    </source>
</evidence>
<dbReference type="Pfam" id="PF03483">
    <property type="entry name" value="B3_4"/>
    <property type="match status" value="1"/>
</dbReference>
<evidence type="ECO:0000256" key="9">
    <source>
        <dbReference type="ARBA" id="ARBA00022723"/>
    </source>
</evidence>
<proteinExistence type="inferred from homology"/>
<dbReference type="Pfam" id="PF03484">
    <property type="entry name" value="B5"/>
    <property type="match status" value="1"/>
</dbReference>
<dbReference type="InterPro" id="IPR009061">
    <property type="entry name" value="DNA-bd_dom_put_sf"/>
</dbReference>
<dbReference type="SMART" id="SM00874">
    <property type="entry name" value="B5"/>
    <property type="match status" value="1"/>
</dbReference>
<dbReference type="InterPro" id="IPR005146">
    <property type="entry name" value="B3/B4_tRNA-bd"/>
</dbReference>
<dbReference type="InterPro" id="IPR005147">
    <property type="entry name" value="tRNA_synthase_B5-dom"/>
</dbReference>
<protein>
    <recommendedName>
        <fullName evidence="6">Phenylalanine--tRNA ligase beta subunit</fullName>
        <ecNumber evidence="5">6.1.1.20</ecNumber>
    </recommendedName>
    <alternativeName>
        <fullName evidence="15">Phenylalanyl-tRNA synthetase beta subunit</fullName>
    </alternativeName>
</protein>
<accession>A0AAV7JLR8</accession>
<evidence type="ECO:0000256" key="1">
    <source>
        <dbReference type="ARBA" id="ARBA00001946"/>
    </source>
</evidence>
<keyword evidence="9" id="KW-0479">Metal-binding</keyword>
<evidence type="ECO:0000256" key="6">
    <source>
        <dbReference type="ARBA" id="ARBA00017032"/>
    </source>
</evidence>
<dbReference type="GO" id="GO:0000287">
    <property type="term" value="F:magnesium ion binding"/>
    <property type="evidence" value="ECO:0007669"/>
    <property type="project" value="InterPro"/>
</dbReference>
<dbReference type="Pfam" id="PF18262">
    <property type="entry name" value="PhetRS_B1"/>
    <property type="match status" value="1"/>
</dbReference>
<gene>
    <name evidence="18" type="ORF">LOD99_11809</name>
</gene>
<dbReference type="Gene3D" id="3.30.56.10">
    <property type="match status" value="2"/>
</dbReference>
<dbReference type="GO" id="GO:0006432">
    <property type="term" value="P:phenylalanyl-tRNA aminoacylation"/>
    <property type="evidence" value="ECO:0007669"/>
    <property type="project" value="InterPro"/>
</dbReference>
<evidence type="ECO:0000256" key="15">
    <source>
        <dbReference type="ARBA" id="ARBA00033189"/>
    </source>
</evidence>
<evidence type="ECO:0000313" key="18">
    <source>
        <dbReference type="EMBL" id="KAI6649444.1"/>
    </source>
</evidence>
<evidence type="ECO:0000256" key="10">
    <source>
        <dbReference type="ARBA" id="ARBA00022741"/>
    </source>
</evidence>
<evidence type="ECO:0000256" key="11">
    <source>
        <dbReference type="ARBA" id="ARBA00022840"/>
    </source>
</evidence>
<dbReference type="GO" id="GO:0009328">
    <property type="term" value="C:phenylalanine-tRNA ligase complex"/>
    <property type="evidence" value="ECO:0007669"/>
    <property type="project" value="TreeGrafter"/>
</dbReference>
<dbReference type="SUPFAM" id="SSF55681">
    <property type="entry name" value="Class II aaRS and biotin synthetases"/>
    <property type="match status" value="1"/>
</dbReference>
<dbReference type="FunFam" id="3.30.930.10:FF:000059">
    <property type="entry name" value="phenylalanine--tRNA ligase beta subunit"/>
    <property type="match status" value="1"/>
</dbReference>
<keyword evidence="8 18" id="KW-0436">Ligase</keyword>
<dbReference type="InterPro" id="IPR045060">
    <property type="entry name" value="Phe-tRNA-ligase_IIc_bsu"/>
</dbReference>
<dbReference type="PROSITE" id="PS51483">
    <property type="entry name" value="B5"/>
    <property type="match status" value="1"/>
</dbReference>
<dbReference type="SMART" id="SM00873">
    <property type="entry name" value="B3_4"/>
    <property type="match status" value="1"/>
</dbReference>
<dbReference type="SUPFAM" id="SSF56037">
    <property type="entry name" value="PheT/TilS domain"/>
    <property type="match status" value="1"/>
</dbReference>
<dbReference type="PANTHER" id="PTHR10947">
    <property type="entry name" value="PHENYLALANYL-TRNA SYNTHETASE BETA CHAIN AND LEUCINE-RICH REPEAT-CONTAINING PROTEIN 47"/>
    <property type="match status" value="1"/>
</dbReference>
<evidence type="ECO:0000256" key="3">
    <source>
        <dbReference type="ARBA" id="ARBA00007438"/>
    </source>
</evidence>
<keyword evidence="13" id="KW-0648">Protein biosynthesis</keyword>
<sequence>MPKFTVAEKSLLQAIDRNEMCMKEFDELCFEFGIELDEWEDVEEGGVVVRNYKIEIPANRYDLLCFEGLTRALNVFLCNKEHAHIYRVLSEGVCQKLRVLPETADVRPFCLAAVLRGVTLNKTRYDSLIDLQEKLHHNICRERTLASIGIHNLDSIEGPFTYEALPPEDIKFIPLNQTKEFTAKELMQLYKSDPHLKPYLHIIEKKPRYPVIYDKNRVLLSLPPIINGNHTRLDENTRNLFIDVTATDLNKAHIVLNTVVTMFSEYCDNQFTAEPCEIENPDGSKKVYPDLSYRSESVSVAYLNQGLGLNSDSDTVSKLLTRMCLTSHPDPSGDNIVISVPPTRADVIHPCDIMEDYAIAYGYNKIPRSLPDMSTTGRQQPLNKLTDLLRLELAEAGFTELLTFIMCGRKDICERLNLQLQLKEIPAVHVANPKAAEFQVVRTSLIPGILKTLSSNLNLAKPLKVFEISDIALKTPNRDVQAENTRNLCAAYFSTTAGFEIIHGLLERVMLLVDVVRDKDTGYELEAVDEPSYFPGRCVQVLFKGKKIGNFGVLHPTVLANFHLPMPCSVLEISIEPLL</sequence>
<evidence type="ECO:0000256" key="2">
    <source>
        <dbReference type="ARBA" id="ARBA00004496"/>
    </source>
</evidence>
<dbReference type="InterPro" id="IPR041616">
    <property type="entry name" value="PheRS_beta_core"/>
</dbReference>
<evidence type="ECO:0000256" key="4">
    <source>
        <dbReference type="ARBA" id="ARBA00011209"/>
    </source>
</evidence>
<dbReference type="Gene3D" id="3.30.930.10">
    <property type="entry name" value="Bira Bifunctional Protein, Domain 2"/>
    <property type="match status" value="1"/>
</dbReference>
<dbReference type="EMBL" id="JAKMXF010000321">
    <property type="protein sequence ID" value="KAI6649444.1"/>
    <property type="molecule type" value="Genomic_DNA"/>
</dbReference>
<comment type="caution">
    <text evidence="18">The sequence shown here is derived from an EMBL/GenBank/DDBJ whole genome shotgun (WGS) entry which is preliminary data.</text>
</comment>
<evidence type="ECO:0000256" key="12">
    <source>
        <dbReference type="ARBA" id="ARBA00022842"/>
    </source>
</evidence>
<dbReference type="InterPro" id="IPR020825">
    <property type="entry name" value="Phe-tRNA_synthase-like_B3/B4"/>
</dbReference>
<dbReference type="EC" id="6.1.1.20" evidence="5"/>
<evidence type="ECO:0000259" key="17">
    <source>
        <dbReference type="PROSITE" id="PS51483"/>
    </source>
</evidence>
<comment type="subcellular location">
    <subcellularLocation>
        <location evidence="2">Cytoplasm</location>
    </subcellularLocation>
</comment>
<evidence type="ECO:0000256" key="14">
    <source>
        <dbReference type="ARBA" id="ARBA00023146"/>
    </source>
</evidence>
<dbReference type="InterPro" id="IPR004531">
    <property type="entry name" value="Phe-tRNA-synth_IIc_bsu_arc_euk"/>
</dbReference>
<dbReference type="GO" id="GO:0005524">
    <property type="term" value="F:ATP binding"/>
    <property type="evidence" value="ECO:0007669"/>
    <property type="project" value="UniProtKB-KW"/>
</dbReference>
<dbReference type="AlphaFoldDB" id="A0AAV7JLR8"/>
<dbReference type="InterPro" id="IPR040659">
    <property type="entry name" value="PhetRS_B1"/>
</dbReference>
<dbReference type="PANTHER" id="PTHR10947:SF0">
    <property type="entry name" value="PHENYLALANINE--TRNA LIGASE BETA SUBUNIT"/>
    <property type="match status" value="1"/>
</dbReference>
<comment type="subunit">
    <text evidence="4">Tetramer of two alpha and two beta subunits.</text>
</comment>
<evidence type="ECO:0000256" key="16">
    <source>
        <dbReference type="ARBA" id="ARBA00049255"/>
    </source>
</evidence>
<evidence type="ECO:0000256" key="5">
    <source>
        <dbReference type="ARBA" id="ARBA00012814"/>
    </source>
</evidence>
<keyword evidence="19" id="KW-1185">Reference proteome</keyword>
<evidence type="ECO:0000256" key="8">
    <source>
        <dbReference type="ARBA" id="ARBA00022598"/>
    </source>
</evidence>
<reference evidence="18 19" key="1">
    <citation type="journal article" date="2023" name="BMC Biol.">
        <title>The compact genome of the sponge Oopsacas minuta (Hexactinellida) is lacking key metazoan core genes.</title>
        <authorList>
            <person name="Santini S."/>
            <person name="Schenkelaars Q."/>
            <person name="Jourda C."/>
            <person name="Duchesne M."/>
            <person name="Belahbib H."/>
            <person name="Rocher C."/>
            <person name="Selva M."/>
            <person name="Riesgo A."/>
            <person name="Vervoort M."/>
            <person name="Leys S.P."/>
            <person name="Kodjabachian L."/>
            <person name="Le Bivic A."/>
            <person name="Borchiellini C."/>
            <person name="Claverie J.M."/>
            <person name="Renard E."/>
        </authorList>
    </citation>
    <scope>NUCLEOTIDE SEQUENCE [LARGE SCALE GENOMIC DNA]</scope>
    <source>
        <strain evidence="18">SPO-2</strain>
    </source>
</reference>
<dbReference type="InterPro" id="IPR045864">
    <property type="entry name" value="aa-tRNA-synth_II/BPL/LPL"/>
</dbReference>
<keyword evidence="7" id="KW-0963">Cytoplasm</keyword>
<comment type="similarity">
    <text evidence="3">Belongs to the phenylalanyl-tRNA synthetase beta subunit family. Type 2 subfamily.</text>
</comment>
<dbReference type="GO" id="GO:0004826">
    <property type="term" value="F:phenylalanine-tRNA ligase activity"/>
    <property type="evidence" value="ECO:0007669"/>
    <property type="project" value="UniProtKB-EC"/>
</dbReference>
<keyword evidence="11" id="KW-0067">ATP-binding</keyword>
<comment type="catalytic activity">
    <reaction evidence="16">
        <text>tRNA(Phe) + L-phenylalanine + ATP = L-phenylalanyl-tRNA(Phe) + AMP + diphosphate + H(+)</text>
        <dbReference type="Rhea" id="RHEA:19413"/>
        <dbReference type="Rhea" id="RHEA-COMP:9668"/>
        <dbReference type="Rhea" id="RHEA-COMP:9699"/>
        <dbReference type="ChEBI" id="CHEBI:15378"/>
        <dbReference type="ChEBI" id="CHEBI:30616"/>
        <dbReference type="ChEBI" id="CHEBI:33019"/>
        <dbReference type="ChEBI" id="CHEBI:58095"/>
        <dbReference type="ChEBI" id="CHEBI:78442"/>
        <dbReference type="ChEBI" id="CHEBI:78531"/>
        <dbReference type="ChEBI" id="CHEBI:456215"/>
        <dbReference type="EC" id="6.1.1.20"/>
    </reaction>
</comment>
<dbReference type="CDD" id="cd00769">
    <property type="entry name" value="PheRS_beta_core"/>
    <property type="match status" value="1"/>
</dbReference>
<keyword evidence="10" id="KW-0547">Nucleotide-binding</keyword>
<organism evidence="18 19">
    <name type="scientific">Oopsacas minuta</name>
    <dbReference type="NCBI Taxonomy" id="111878"/>
    <lineage>
        <taxon>Eukaryota</taxon>
        <taxon>Metazoa</taxon>
        <taxon>Porifera</taxon>
        <taxon>Hexactinellida</taxon>
        <taxon>Hexasterophora</taxon>
        <taxon>Lyssacinosida</taxon>
        <taxon>Leucopsacidae</taxon>
        <taxon>Oopsacas</taxon>
    </lineage>
</organism>
<keyword evidence="14" id="KW-0030">Aminoacyl-tRNA synthetase</keyword>
<dbReference type="SUPFAM" id="SSF46955">
    <property type="entry name" value="Putative DNA-binding domain"/>
    <property type="match status" value="1"/>
</dbReference>
<evidence type="ECO:0000313" key="19">
    <source>
        <dbReference type="Proteomes" id="UP001165289"/>
    </source>
</evidence>
<dbReference type="GO" id="GO:0003723">
    <property type="term" value="F:RNA binding"/>
    <property type="evidence" value="ECO:0007669"/>
    <property type="project" value="InterPro"/>
</dbReference>
<comment type="cofactor">
    <cofactor evidence="1">
        <name>Mg(2+)</name>
        <dbReference type="ChEBI" id="CHEBI:18420"/>
    </cofactor>
</comment>
<name>A0AAV7JLR8_9METZ</name>
<evidence type="ECO:0000256" key="13">
    <source>
        <dbReference type="ARBA" id="ARBA00022917"/>
    </source>
</evidence>
<dbReference type="Pfam" id="PF17759">
    <property type="entry name" value="tRNA_synthFbeta"/>
    <property type="match status" value="1"/>
</dbReference>
<keyword evidence="12" id="KW-0460">Magnesium</keyword>